<reference evidence="2" key="1">
    <citation type="journal article" date="2023" name="G3 (Bethesda)">
        <title>Genome assembly and association tests identify interacting loci associated with vigor, precocity, and sex in interspecific pistachio rootstocks.</title>
        <authorList>
            <person name="Palmer W."/>
            <person name="Jacygrad E."/>
            <person name="Sagayaradj S."/>
            <person name="Cavanaugh K."/>
            <person name="Han R."/>
            <person name="Bertier L."/>
            <person name="Beede B."/>
            <person name="Kafkas S."/>
            <person name="Golino D."/>
            <person name="Preece J."/>
            <person name="Michelmore R."/>
        </authorList>
    </citation>
    <scope>NUCLEOTIDE SEQUENCE [LARGE SCALE GENOMIC DNA]</scope>
</reference>
<evidence type="ECO:0000313" key="1">
    <source>
        <dbReference type="EMBL" id="KAJ0007086.1"/>
    </source>
</evidence>
<organism evidence="1 2">
    <name type="scientific">Pistacia integerrima</name>
    <dbReference type="NCBI Taxonomy" id="434235"/>
    <lineage>
        <taxon>Eukaryota</taxon>
        <taxon>Viridiplantae</taxon>
        <taxon>Streptophyta</taxon>
        <taxon>Embryophyta</taxon>
        <taxon>Tracheophyta</taxon>
        <taxon>Spermatophyta</taxon>
        <taxon>Magnoliopsida</taxon>
        <taxon>eudicotyledons</taxon>
        <taxon>Gunneridae</taxon>
        <taxon>Pentapetalae</taxon>
        <taxon>rosids</taxon>
        <taxon>malvids</taxon>
        <taxon>Sapindales</taxon>
        <taxon>Anacardiaceae</taxon>
        <taxon>Pistacia</taxon>
    </lineage>
</organism>
<name>A0ACC0X048_9ROSI</name>
<dbReference type="Proteomes" id="UP001163603">
    <property type="component" value="Chromosome 15"/>
</dbReference>
<proteinExistence type="predicted"/>
<gene>
    <name evidence="1" type="ORF">Pint_28901</name>
</gene>
<comment type="caution">
    <text evidence="1">The sequence shown here is derived from an EMBL/GenBank/DDBJ whole genome shotgun (WGS) entry which is preliminary data.</text>
</comment>
<dbReference type="EMBL" id="CM047750">
    <property type="protein sequence ID" value="KAJ0007086.1"/>
    <property type="molecule type" value="Genomic_DNA"/>
</dbReference>
<accession>A0ACC0X048</accession>
<sequence>MVYGYFRVLLLLFEMFTPLFEFVNMDFIYKNSAAQKRLQTSSNYLIYVLFSDLMQAGYAQEMLESLTDLIRPRQSWCLWGPFC</sequence>
<protein>
    <submittedName>
        <fullName evidence="1">Uncharacterized protein</fullName>
    </submittedName>
</protein>
<evidence type="ECO:0000313" key="2">
    <source>
        <dbReference type="Proteomes" id="UP001163603"/>
    </source>
</evidence>
<keyword evidence="2" id="KW-1185">Reference proteome</keyword>